<organism evidence="3 4">
    <name type="scientific">Williamsia phyllosphaerae</name>
    <dbReference type="NCBI Taxonomy" id="885042"/>
    <lineage>
        <taxon>Bacteria</taxon>
        <taxon>Bacillati</taxon>
        <taxon>Actinomycetota</taxon>
        <taxon>Actinomycetes</taxon>
        <taxon>Mycobacteriales</taxon>
        <taxon>Nocardiaceae</taxon>
        <taxon>Williamsia</taxon>
    </lineage>
</organism>
<dbReference type="EMBL" id="BMCS01000001">
    <property type="protein sequence ID" value="GGF17390.1"/>
    <property type="molecule type" value="Genomic_DNA"/>
</dbReference>
<comment type="caution">
    <text evidence="3">The sequence shown here is derived from an EMBL/GenBank/DDBJ whole genome shotgun (WGS) entry which is preliminary data.</text>
</comment>
<protein>
    <submittedName>
        <fullName evidence="3">Phosphotransferase</fullName>
    </submittedName>
</protein>
<keyword evidence="4" id="KW-1185">Reference proteome</keyword>
<name>A0ABQ1UFE0_9NOCA</name>
<dbReference type="Pfam" id="PF01636">
    <property type="entry name" value="APH"/>
    <property type="match status" value="1"/>
</dbReference>
<sequence length="652" mass="71282">MAHWWSTDDITVDWLAAVVGTVDEFRVEPFAVSPTSVTVRVHLRSRDPSCPASVIVTTARPDHTGSDEPFRRDHLFYSRPTTLALRTVAPCLHAHLDPGRREFWLVLVDPGPVRHGNELVGLTRGKAHLAVAALADVHATFRRRAADAQWIPASEPIDHRRLGELYVRFVENFGERIDLRDLTVANRIVASVDAIVGHREQTSAFRGVVHGDFRLGNILLGRSGSDRPITITGWQGISWGFAAADLAWFLGTLDRSMRLDYGDTLITVYQESLGDAAPGSLESLQRDVRDNAFVCLVNVLVSWAAAGPTPGSDELWLTLFGRACAFLTDLDSSRPVGAARSVMTYVDPTDESAHPARPGGEWNETWYLDVADPAAGIGAFMRFGVGPENPDGWFALAVCGPDIPTVTVSESGFELGRVQSVRTDTITATHVPVIPLAHVHVTVDAIGTAHDDPAGVSRGVGGRPVGVRLDLHWYTSGDPYQYDLTRVYEIPCMVTGTISLAGEGLPTEPIPIDAPGQRDHAWDGQNWWHIQWFWLSAHFEDGTRVHGVDIRLPSLPSISMGYAQQPGAPLLALDKCRLVDGDIGPDQVRSMTYALEPGSMTMTFRAVAQAPQRTESVRGSVSVMPRAWGEFTRSDGRRGVGWVEWNTGSPNL</sequence>
<evidence type="ECO:0000313" key="4">
    <source>
        <dbReference type="Proteomes" id="UP000632454"/>
    </source>
</evidence>
<dbReference type="SUPFAM" id="SSF56112">
    <property type="entry name" value="Protein kinase-like (PK-like)"/>
    <property type="match status" value="1"/>
</dbReference>
<proteinExistence type="predicted"/>
<accession>A0ABQ1UFE0</accession>
<gene>
    <name evidence="3" type="ORF">GCM10007298_11750</name>
</gene>
<dbReference type="SUPFAM" id="SSF159245">
    <property type="entry name" value="AttH-like"/>
    <property type="match status" value="1"/>
</dbReference>
<evidence type="ECO:0000259" key="1">
    <source>
        <dbReference type="Pfam" id="PF01636"/>
    </source>
</evidence>
<evidence type="ECO:0000313" key="3">
    <source>
        <dbReference type="EMBL" id="GGF17390.1"/>
    </source>
</evidence>
<dbReference type="InterPro" id="IPR055492">
    <property type="entry name" value="DUF7064"/>
</dbReference>
<dbReference type="Proteomes" id="UP000632454">
    <property type="component" value="Unassembled WGS sequence"/>
</dbReference>
<feature type="domain" description="Aminoglycoside phosphotransferase" evidence="1">
    <location>
        <begin position="130"/>
        <end position="276"/>
    </location>
</feature>
<dbReference type="InterPro" id="IPR011009">
    <property type="entry name" value="Kinase-like_dom_sf"/>
</dbReference>
<dbReference type="Pfam" id="PF23212">
    <property type="entry name" value="DUF7064"/>
    <property type="match status" value="1"/>
</dbReference>
<dbReference type="Gene3D" id="3.90.1200.10">
    <property type="match status" value="1"/>
</dbReference>
<evidence type="ECO:0000259" key="2">
    <source>
        <dbReference type="Pfam" id="PF23212"/>
    </source>
</evidence>
<reference evidence="4" key="1">
    <citation type="journal article" date="2019" name="Int. J. Syst. Evol. Microbiol.">
        <title>The Global Catalogue of Microorganisms (GCM) 10K type strain sequencing project: providing services to taxonomists for standard genome sequencing and annotation.</title>
        <authorList>
            <consortium name="The Broad Institute Genomics Platform"/>
            <consortium name="The Broad Institute Genome Sequencing Center for Infectious Disease"/>
            <person name="Wu L."/>
            <person name="Ma J."/>
        </authorList>
    </citation>
    <scope>NUCLEOTIDE SEQUENCE [LARGE SCALE GENOMIC DNA]</scope>
    <source>
        <strain evidence="4">CCM 7855</strain>
    </source>
</reference>
<dbReference type="RefSeq" id="WP_188487756.1">
    <property type="nucleotide sequence ID" value="NZ_BMCS01000001.1"/>
</dbReference>
<dbReference type="InterPro" id="IPR002575">
    <property type="entry name" value="Aminoglycoside_PTrfase"/>
</dbReference>
<feature type="domain" description="DUF7064" evidence="2">
    <location>
        <begin position="527"/>
        <end position="647"/>
    </location>
</feature>